<evidence type="ECO:0000256" key="2">
    <source>
        <dbReference type="ARBA" id="ARBA00022692"/>
    </source>
</evidence>
<dbReference type="AlphaFoldDB" id="A0A256LGQ7"/>
<dbReference type="EMBL" id="NGNX01000009">
    <property type="protein sequence ID" value="OYR92594.1"/>
    <property type="molecule type" value="Genomic_DNA"/>
</dbReference>
<comment type="caution">
    <text evidence="10">The sequence shown here is derived from an EMBL/GenBank/DDBJ whole genome shotgun (WGS) entry which is preliminary data.</text>
</comment>
<dbReference type="Gene3D" id="1.20.1560.10">
    <property type="entry name" value="ABC transporter type 1, transmembrane domain"/>
    <property type="match status" value="1"/>
</dbReference>
<evidence type="ECO:0000256" key="5">
    <source>
        <dbReference type="ARBA" id="ARBA00022989"/>
    </source>
</evidence>
<dbReference type="GO" id="GO:0016887">
    <property type="term" value="F:ATP hydrolysis activity"/>
    <property type="evidence" value="ECO:0007669"/>
    <property type="project" value="InterPro"/>
</dbReference>
<dbReference type="Pfam" id="PF00664">
    <property type="entry name" value="ABC_membrane"/>
    <property type="match status" value="1"/>
</dbReference>
<dbReference type="InterPro" id="IPR003439">
    <property type="entry name" value="ABC_transporter-like_ATP-bd"/>
</dbReference>
<evidence type="ECO:0000256" key="3">
    <source>
        <dbReference type="ARBA" id="ARBA00022741"/>
    </source>
</evidence>
<accession>A0A256LGQ7</accession>
<reference evidence="10 11" key="1">
    <citation type="submission" date="2017-04" db="EMBL/GenBank/DDBJ databases">
        <authorList>
            <person name="Afonso C.L."/>
            <person name="Miller P.J."/>
            <person name="Scott M.A."/>
            <person name="Spackman E."/>
            <person name="Goraichik I."/>
            <person name="Dimitrov K.M."/>
            <person name="Suarez D.L."/>
            <person name="Swayne D.E."/>
        </authorList>
    </citation>
    <scope>NUCLEOTIDE SEQUENCE [LARGE SCALE GENOMIC DNA]</scope>
    <source>
        <strain evidence="10 11">609q</strain>
    </source>
</reference>
<dbReference type="SUPFAM" id="SSF90123">
    <property type="entry name" value="ABC transporter transmembrane region"/>
    <property type="match status" value="1"/>
</dbReference>
<sequence length="527" mass="58875">MSLKELIKTNPVRFWLFIIITILTPITIISSTALIQLETAILLSRNLRNFLIISAVSLVVFALGDVFINISQYLIAYQAQDLNNSVRDKIVKHYFYDGNKHQVPEMQNRLTNDLQMVNENYIGAIFNLLYGSVMIISIIIYLIMLNWILLLTICLIVAITLILPKLIEKPLQKANQLISDSNQVYLDTLNNWLQGLEQLRQFAAGAKLFSVSQLASKKLEDANVKQTTYTKLLNAITGIASAIFGLIIFLLSGVLVKNGLLEISALMVVGNFRFYLNQAINQISNARGQMKGVKNLITEIDESTKPVQNLRKSGFTTPATIKTKGLGLQFSNGESLSYPDLQINQGEKILLTGDSGAGKSTLFKLILGDIKPSRGEIIFEDKDGNEIVPDLRKIGYLPQDPVVFPASILDNVTMFNEKLDSRVGKAVEEVNLASDLEKFDEGLKKKIDLDKLNISGGQRQKIVLARAKVHDSDIILIDEGTSAIDQKATMDILHNLLKSKATIVFIAHNFNTKMRELFDREIHLVKE</sequence>
<evidence type="ECO:0000313" key="10">
    <source>
        <dbReference type="EMBL" id="OYR92594.1"/>
    </source>
</evidence>
<evidence type="ECO:0000259" key="9">
    <source>
        <dbReference type="PROSITE" id="PS50929"/>
    </source>
</evidence>
<feature type="transmembrane region" description="Helical" evidence="7">
    <location>
        <begin position="147"/>
        <end position="167"/>
    </location>
</feature>
<dbReference type="InterPro" id="IPR003593">
    <property type="entry name" value="AAA+_ATPase"/>
</dbReference>
<dbReference type="Proteomes" id="UP000215828">
    <property type="component" value="Unassembled WGS sequence"/>
</dbReference>
<dbReference type="InterPro" id="IPR036640">
    <property type="entry name" value="ABC1_TM_sf"/>
</dbReference>
<dbReference type="PROSITE" id="PS00675">
    <property type="entry name" value="SIGMA54_INTERACT_1"/>
    <property type="match status" value="1"/>
</dbReference>
<keyword evidence="2 7" id="KW-0812">Transmembrane</keyword>
<dbReference type="InterPro" id="IPR027417">
    <property type="entry name" value="P-loop_NTPase"/>
</dbReference>
<evidence type="ECO:0000256" key="7">
    <source>
        <dbReference type="SAM" id="Phobius"/>
    </source>
</evidence>
<dbReference type="PROSITE" id="PS50893">
    <property type="entry name" value="ABC_TRANSPORTER_2"/>
    <property type="match status" value="1"/>
</dbReference>
<dbReference type="GO" id="GO:0005886">
    <property type="term" value="C:plasma membrane"/>
    <property type="evidence" value="ECO:0007669"/>
    <property type="project" value="UniProtKB-SubCell"/>
</dbReference>
<feature type="transmembrane region" description="Helical" evidence="7">
    <location>
        <begin position="121"/>
        <end position="141"/>
    </location>
</feature>
<keyword evidence="3" id="KW-0547">Nucleotide-binding</keyword>
<keyword evidence="5 7" id="KW-1133">Transmembrane helix</keyword>
<dbReference type="CDD" id="cd03228">
    <property type="entry name" value="ABCC_MRP_Like"/>
    <property type="match status" value="1"/>
</dbReference>
<dbReference type="RefSeq" id="WP_094544875.1">
    <property type="nucleotide sequence ID" value="NZ_NGNX01000009.1"/>
</dbReference>
<protein>
    <submittedName>
        <fullName evidence="10">ABC transporter</fullName>
    </submittedName>
</protein>
<keyword evidence="4" id="KW-0067">ATP-binding</keyword>
<feature type="domain" description="ABC transmembrane type-1" evidence="9">
    <location>
        <begin position="14"/>
        <end position="292"/>
    </location>
</feature>
<dbReference type="InterPro" id="IPR011527">
    <property type="entry name" value="ABC1_TM_dom"/>
</dbReference>
<feature type="transmembrane region" description="Helical" evidence="7">
    <location>
        <begin position="12"/>
        <end position="35"/>
    </location>
</feature>
<feature type="transmembrane region" description="Helical" evidence="7">
    <location>
        <begin position="47"/>
        <end position="68"/>
    </location>
</feature>
<dbReference type="InterPro" id="IPR025662">
    <property type="entry name" value="Sigma_54_int_dom_ATP-bd_1"/>
</dbReference>
<dbReference type="PANTHER" id="PTHR24221:SF654">
    <property type="entry name" value="ATP-BINDING CASSETTE SUB-FAMILY B MEMBER 6"/>
    <property type="match status" value="1"/>
</dbReference>
<dbReference type="GO" id="GO:0140359">
    <property type="term" value="F:ABC-type transporter activity"/>
    <property type="evidence" value="ECO:0007669"/>
    <property type="project" value="InterPro"/>
</dbReference>
<dbReference type="PANTHER" id="PTHR24221">
    <property type="entry name" value="ATP-BINDING CASSETTE SUB-FAMILY B"/>
    <property type="match status" value="1"/>
</dbReference>
<feature type="domain" description="ABC transporter" evidence="8">
    <location>
        <begin position="321"/>
        <end position="527"/>
    </location>
</feature>
<evidence type="ECO:0000256" key="1">
    <source>
        <dbReference type="ARBA" id="ARBA00004651"/>
    </source>
</evidence>
<evidence type="ECO:0000256" key="4">
    <source>
        <dbReference type="ARBA" id="ARBA00022840"/>
    </source>
</evidence>
<dbReference type="GO" id="GO:0005524">
    <property type="term" value="F:ATP binding"/>
    <property type="evidence" value="ECO:0007669"/>
    <property type="project" value="UniProtKB-KW"/>
</dbReference>
<dbReference type="PROSITE" id="PS50929">
    <property type="entry name" value="ABC_TM1F"/>
    <property type="match status" value="1"/>
</dbReference>
<name>A0A256LGQ7_9LACO</name>
<dbReference type="InterPro" id="IPR039421">
    <property type="entry name" value="Type_1_exporter"/>
</dbReference>
<evidence type="ECO:0000259" key="8">
    <source>
        <dbReference type="PROSITE" id="PS50893"/>
    </source>
</evidence>
<dbReference type="SMART" id="SM00382">
    <property type="entry name" value="AAA"/>
    <property type="match status" value="1"/>
</dbReference>
<proteinExistence type="predicted"/>
<dbReference type="Pfam" id="PF00005">
    <property type="entry name" value="ABC_tran"/>
    <property type="match status" value="1"/>
</dbReference>
<feature type="transmembrane region" description="Helical" evidence="7">
    <location>
        <begin position="232"/>
        <end position="256"/>
    </location>
</feature>
<keyword evidence="6 7" id="KW-0472">Membrane</keyword>
<evidence type="ECO:0000313" key="11">
    <source>
        <dbReference type="Proteomes" id="UP000215828"/>
    </source>
</evidence>
<dbReference type="SUPFAM" id="SSF52540">
    <property type="entry name" value="P-loop containing nucleoside triphosphate hydrolases"/>
    <property type="match status" value="1"/>
</dbReference>
<gene>
    <name evidence="10" type="ORF">CBF70_03215</name>
</gene>
<dbReference type="GO" id="GO:0034040">
    <property type="term" value="F:ATPase-coupled lipid transmembrane transporter activity"/>
    <property type="evidence" value="ECO:0007669"/>
    <property type="project" value="TreeGrafter"/>
</dbReference>
<reference evidence="10 11" key="2">
    <citation type="submission" date="2017-09" db="EMBL/GenBank/DDBJ databases">
        <title>Tripartite evolution among Lactobacillus johnsonii, Lactobacillus taiwanensis, Lactobacillus reuteri and their rodent host.</title>
        <authorList>
            <person name="Wang T."/>
            <person name="Knowles S."/>
            <person name="Cheng C."/>
        </authorList>
    </citation>
    <scope>NUCLEOTIDE SEQUENCE [LARGE SCALE GENOMIC DNA]</scope>
    <source>
        <strain evidence="10 11">609q</strain>
    </source>
</reference>
<dbReference type="Gene3D" id="3.40.50.300">
    <property type="entry name" value="P-loop containing nucleotide triphosphate hydrolases"/>
    <property type="match status" value="1"/>
</dbReference>
<evidence type="ECO:0000256" key="6">
    <source>
        <dbReference type="ARBA" id="ARBA00023136"/>
    </source>
</evidence>
<comment type="subcellular location">
    <subcellularLocation>
        <location evidence="1">Cell membrane</location>
        <topology evidence="1">Multi-pass membrane protein</topology>
    </subcellularLocation>
</comment>
<organism evidence="10 11">
    <name type="scientific">Lactobacillus taiwanensis</name>
    <dbReference type="NCBI Taxonomy" id="508451"/>
    <lineage>
        <taxon>Bacteria</taxon>
        <taxon>Bacillati</taxon>
        <taxon>Bacillota</taxon>
        <taxon>Bacilli</taxon>
        <taxon>Lactobacillales</taxon>
        <taxon>Lactobacillaceae</taxon>
        <taxon>Lactobacillus</taxon>
    </lineage>
</organism>